<dbReference type="Proteomes" id="UP000215914">
    <property type="component" value="Unassembled WGS sequence"/>
</dbReference>
<keyword evidence="2" id="KW-0472">Membrane</keyword>
<evidence type="ECO:0000313" key="3">
    <source>
        <dbReference type="EMBL" id="KAF5789592.1"/>
    </source>
</evidence>
<keyword evidence="2" id="KW-0812">Transmembrane</keyword>
<feature type="compositionally biased region" description="Low complexity" evidence="1">
    <location>
        <begin position="227"/>
        <end position="239"/>
    </location>
</feature>
<dbReference type="EMBL" id="MNCJ02000324">
    <property type="protein sequence ID" value="KAF5789592.1"/>
    <property type="molecule type" value="Genomic_DNA"/>
</dbReference>
<protein>
    <submittedName>
        <fullName evidence="3">Uncharacterized protein</fullName>
    </submittedName>
</protein>
<feature type="compositionally biased region" description="Basic residues" evidence="1">
    <location>
        <begin position="240"/>
        <end position="253"/>
    </location>
</feature>
<accession>A0A9K3N771</accession>
<comment type="caution">
    <text evidence="3">The sequence shown here is derived from an EMBL/GenBank/DDBJ whole genome shotgun (WGS) entry which is preliminary data.</text>
</comment>
<dbReference type="AlphaFoldDB" id="A0A9K3N771"/>
<organism evidence="3 4">
    <name type="scientific">Helianthus annuus</name>
    <name type="common">Common sunflower</name>
    <dbReference type="NCBI Taxonomy" id="4232"/>
    <lineage>
        <taxon>Eukaryota</taxon>
        <taxon>Viridiplantae</taxon>
        <taxon>Streptophyta</taxon>
        <taxon>Embryophyta</taxon>
        <taxon>Tracheophyta</taxon>
        <taxon>Spermatophyta</taxon>
        <taxon>Magnoliopsida</taxon>
        <taxon>eudicotyledons</taxon>
        <taxon>Gunneridae</taxon>
        <taxon>Pentapetalae</taxon>
        <taxon>asterids</taxon>
        <taxon>campanulids</taxon>
        <taxon>Asterales</taxon>
        <taxon>Asteraceae</taxon>
        <taxon>Asteroideae</taxon>
        <taxon>Heliantheae alliance</taxon>
        <taxon>Heliantheae</taxon>
        <taxon>Helianthus</taxon>
    </lineage>
</organism>
<sequence length="290" mass="32910">MARKGNPISVRNYQSILIDILIYLVLTSLLLTLIKLGIPIMAFCDSLPPISSLNFFCITKLNFSQTMPMLWRVLLVLDRIKNAHIPELFVHDLPLAYRLRSHGSCRFLFYSTSNDPLILRATRNEEEWKSNFFFVKRNLIPGGADYPVKWLRKADFRILAPPLADSKKRIQAIRLLLEIKRSFIPYPASSSQHSSSNMSDASKVPILLDLDEHDSYPTPTNVKKQTPAAASSKPVAVPKPNRRTHASTPKKRKGSDTTTPASEGFSYEELSFIESLEPMTSFLNKVISWF</sequence>
<dbReference type="Gramene" id="mRNA:HanXRQr2_Chr09g0373091">
    <property type="protein sequence ID" value="mRNA:HanXRQr2_Chr09g0373091"/>
    <property type="gene ID" value="HanXRQr2_Chr09g0373091"/>
</dbReference>
<reference evidence="3" key="2">
    <citation type="submission" date="2020-06" db="EMBL/GenBank/DDBJ databases">
        <title>Helianthus annuus Genome sequencing and assembly Release 2.</title>
        <authorList>
            <person name="Gouzy J."/>
            <person name="Langlade N."/>
            <person name="Munos S."/>
        </authorList>
    </citation>
    <scope>NUCLEOTIDE SEQUENCE</scope>
    <source>
        <tissue evidence="3">Leaves</tissue>
    </source>
</reference>
<keyword evidence="2" id="KW-1133">Transmembrane helix</keyword>
<feature type="region of interest" description="Disordered" evidence="1">
    <location>
        <begin position="215"/>
        <end position="262"/>
    </location>
</feature>
<gene>
    <name evidence="3" type="ORF">HanXRQr2_Chr09g0373091</name>
</gene>
<evidence type="ECO:0000313" key="4">
    <source>
        <dbReference type="Proteomes" id="UP000215914"/>
    </source>
</evidence>
<keyword evidence="4" id="KW-1185">Reference proteome</keyword>
<name>A0A9K3N771_HELAN</name>
<reference evidence="3" key="1">
    <citation type="journal article" date="2017" name="Nature">
        <title>The sunflower genome provides insights into oil metabolism, flowering and Asterid evolution.</title>
        <authorList>
            <person name="Badouin H."/>
            <person name="Gouzy J."/>
            <person name="Grassa C.J."/>
            <person name="Murat F."/>
            <person name="Staton S.E."/>
            <person name="Cottret L."/>
            <person name="Lelandais-Briere C."/>
            <person name="Owens G.L."/>
            <person name="Carrere S."/>
            <person name="Mayjonade B."/>
            <person name="Legrand L."/>
            <person name="Gill N."/>
            <person name="Kane N.C."/>
            <person name="Bowers J.E."/>
            <person name="Hubner S."/>
            <person name="Bellec A."/>
            <person name="Berard A."/>
            <person name="Berges H."/>
            <person name="Blanchet N."/>
            <person name="Boniface M.C."/>
            <person name="Brunel D."/>
            <person name="Catrice O."/>
            <person name="Chaidir N."/>
            <person name="Claudel C."/>
            <person name="Donnadieu C."/>
            <person name="Faraut T."/>
            <person name="Fievet G."/>
            <person name="Helmstetter N."/>
            <person name="King M."/>
            <person name="Knapp S.J."/>
            <person name="Lai Z."/>
            <person name="Le Paslier M.C."/>
            <person name="Lippi Y."/>
            <person name="Lorenzon L."/>
            <person name="Mandel J.R."/>
            <person name="Marage G."/>
            <person name="Marchand G."/>
            <person name="Marquand E."/>
            <person name="Bret-Mestries E."/>
            <person name="Morien E."/>
            <person name="Nambeesan S."/>
            <person name="Nguyen T."/>
            <person name="Pegot-Espagnet P."/>
            <person name="Pouilly N."/>
            <person name="Raftis F."/>
            <person name="Sallet E."/>
            <person name="Schiex T."/>
            <person name="Thomas J."/>
            <person name="Vandecasteele C."/>
            <person name="Vares D."/>
            <person name="Vear F."/>
            <person name="Vautrin S."/>
            <person name="Crespi M."/>
            <person name="Mangin B."/>
            <person name="Burke J.M."/>
            <person name="Salse J."/>
            <person name="Munos S."/>
            <person name="Vincourt P."/>
            <person name="Rieseberg L.H."/>
            <person name="Langlade N.B."/>
        </authorList>
    </citation>
    <scope>NUCLEOTIDE SEQUENCE</scope>
    <source>
        <tissue evidence="3">Leaves</tissue>
    </source>
</reference>
<proteinExistence type="predicted"/>
<evidence type="ECO:0000256" key="2">
    <source>
        <dbReference type="SAM" id="Phobius"/>
    </source>
</evidence>
<evidence type="ECO:0000256" key="1">
    <source>
        <dbReference type="SAM" id="MobiDB-lite"/>
    </source>
</evidence>
<feature type="transmembrane region" description="Helical" evidence="2">
    <location>
        <begin position="20"/>
        <end position="43"/>
    </location>
</feature>